<evidence type="ECO:0000256" key="2">
    <source>
        <dbReference type="SAM" id="Phobius"/>
    </source>
</evidence>
<feature type="compositionally biased region" description="Polar residues" evidence="1">
    <location>
        <begin position="228"/>
        <end position="241"/>
    </location>
</feature>
<dbReference type="KEGG" id="sins:PW252_01165"/>
<keyword evidence="3" id="KW-0732">Signal</keyword>
<protein>
    <submittedName>
        <fullName evidence="4">LPXTG cell wall anchor domain-containing protein</fullName>
    </submittedName>
</protein>
<accession>A0AA97A2U5</accession>
<gene>
    <name evidence="4" type="ORF">PW252_01165</name>
</gene>
<keyword evidence="2" id="KW-1133">Transmembrane helix</keyword>
<feature type="compositionally biased region" description="Low complexity" evidence="1">
    <location>
        <begin position="439"/>
        <end position="476"/>
    </location>
</feature>
<feature type="transmembrane region" description="Helical" evidence="2">
    <location>
        <begin position="493"/>
        <end position="512"/>
    </location>
</feature>
<evidence type="ECO:0000256" key="1">
    <source>
        <dbReference type="SAM" id="MobiDB-lite"/>
    </source>
</evidence>
<feature type="signal peptide" evidence="3">
    <location>
        <begin position="1"/>
        <end position="23"/>
    </location>
</feature>
<feature type="compositionally biased region" description="Polar residues" evidence="1">
    <location>
        <begin position="405"/>
        <end position="435"/>
    </location>
</feature>
<dbReference type="RefSeq" id="WP_248049675.1">
    <property type="nucleotide sequence ID" value="NZ_CP118735.1"/>
</dbReference>
<keyword evidence="2" id="KW-0812">Transmembrane</keyword>
<reference evidence="4" key="1">
    <citation type="submission" date="2023-02" db="EMBL/GenBank/DDBJ databases">
        <title>Streptococcus sp. Genome Sequencing and Assembly.</title>
        <authorList>
            <person name="Shore S.M."/>
            <person name="Nicholson T.L."/>
        </authorList>
    </citation>
    <scope>NUCLEOTIDE SEQUENCE</scope>
    <source>
        <strain evidence="4">29887</strain>
    </source>
</reference>
<dbReference type="AlphaFoldDB" id="A0AA97A2U5"/>
<organism evidence="4">
    <name type="scientific">Streptococcus iners</name>
    <dbReference type="NCBI Taxonomy" id="3028084"/>
    <lineage>
        <taxon>Bacteria</taxon>
        <taxon>Bacillati</taxon>
        <taxon>Bacillota</taxon>
        <taxon>Bacilli</taxon>
        <taxon>Lactobacillales</taxon>
        <taxon>Streptococcaceae</taxon>
        <taxon>Streptococcus</taxon>
    </lineage>
</organism>
<feature type="region of interest" description="Disordered" evidence="1">
    <location>
        <begin position="220"/>
        <end position="241"/>
    </location>
</feature>
<sequence length="520" mass="55803">MKKTSKYVLLLSAGLLLAPVALNHIVDVPTVYATETVASKEITIAGGYYGQGVAIDPFTMTVKVGDVISIDDLKAKYNITATTQSFEMVDWEGAPTKTWNSETTSIVITEELLGYDNLRITFESLMSNVQHEHHASFLNLVDGSHIKPTELNPKDWNGAPHIPGYIHVALYGEGAVGTSVSICYYVPEGTDLATVRRLIDEKRLGNFVVKNLDSLFPSEVTPAGNEGGQSSKAENTSTAETPISDVGSKALFTATDFPGHSEEQVFAAQVAYTIHKTGGEAMKPLFASGVKTIFHSKEAGSQATDLTPNVLLPRKTYYIMTGLEGISTYTKVITYSDNGDGTVTVYSIPDRLERLGSTQEKYEEKMNVLFKEGRVITVLKPSMEEVSLRLKTMVKEDIFASTSLANIESKPSNPTSTSHNESQPGQTPSGTASSDVDTRGTATSSQSTTGTTGSKQSIKGTTAQGKSTAETTAADKTAVKKADKKNLPKTGQVGSWLAIAGLALLPTAAYFLKKQKKNQG</sequence>
<keyword evidence="2" id="KW-0472">Membrane</keyword>
<feature type="region of interest" description="Disordered" evidence="1">
    <location>
        <begin position="405"/>
        <end position="493"/>
    </location>
</feature>
<feature type="compositionally biased region" description="Basic and acidic residues" evidence="1">
    <location>
        <begin position="477"/>
        <end position="486"/>
    </location>
</feature>
<evidence type="ECO:0000256" key="3">
    <source>
        <dbReference type="SAM" id="SignalP"/>
    </source>
</evidence>
<feature type="chain" id="PRO_5041728004" evidence="3">
    <location>
        <begin position="24"/>
        <end position="520"/>
    </location>
</feature>
<evidence type="ECO:0000313" key="4">
    <source>
        <dbReference type="EMBL" id="WNY51303.1"/>
    </source>
</evidence>
<dbReference type="NCBIfam" id="TIGR01167">
    <property type="entry name" value="LPXTG_anchor"/>
    <property type="match status" value="1"/>
</dbReference>
<dbReference type="EMBL" id="CP118735">
    <property type="protein sequence ID" value="WNY51303.1"/>
    <property type="molecule type" value="Genomic_DNA"/>
</dbReference>
<name>A0AA97A2U5_9STRE</name>
<proteinExistence type="predicted"/>